<name>A0A9P6CJR6_9AGAR</name>
<feature type="domain" description="DUF6697" evidence="3">
    <location>
        <begin position="193"/>
        <end position="302"/>
    </location>
</feature>
<evidence type="ECO:0000259" key="3">
    <source>
        <dbReference type="Pfam" id="PF20411"/>
    </source>
</evidence>
<dbReference type="Pfam" id="PF20411">
    <property type="entry name" value="DUF6697"/>
    <property type="match status" value="1"/>
</dbReference>
<proteinExistence type="predicted"/>
<feature type="compositionally biased region" description="Polar residues" evidence="2">
    <location>
        <begin position="328"/>
        <end position="339"/>
    </location>
</feature>
<protein>
    <recommendedName>
        <fullName evidence="3">DUF6697 domain-containing protein</fullName>
    </recommendedName>
</protein>
<feature type="coiled-coil region" evidence="1">
    <location>
        <begin position="15"/>
        <end position="53"/>
    </location>
</feature>
<evidence type="ECO:0000313" key="4">
    <source>
        <dbReference type="EMBL" id="KAF9464605.1"/>
    </source>
</evidence>
<reference evidence="4" key="1">
    <citation type="submission" date="2020-11" db="EMBL/GenBank/DDBJ databases">
        <authorList>
            <consortium name="DOE Joint Genome Institute"/>
            <person name="Ahrendt S."/>
            <person name="Riley R."/>
            <person name="Andreopoulos W."/>
            <person name="Labutti K."/>
            <person name="Pangilinan J."/>
            <person name="Ruiz-Duenas F.J."/>
            <person name="Barrasa J.M."/>
            <person name="Sanchez-Garcia M."/>
            <person name="Camarero S."/>
            <person name="Miyauchi S."/>
            <person name="Serrano A."/>
            <person name="Linde D."/>
            <person name="Babiker R."/>
            <person name="Drula E."/>
            <person name="Ayuso-Fernandez I."/>
            <person name="Pacheco R."/>
            <person name="Padilla G."/>
            <person name="Ferreira P."/>
            <person name="Barriuso J."/>
            <person name="Kellner H."/>
            <person name="Castanera R."/>
            <person name="Alfaro M."/>
            <person name="Ramirez L."/>
            <person name="Pisabarro A.G."/>
            <person name="Kuo A."/>
            <person name="Tritt A."/>
            <person name="Lipzen A."/>
            <person name="He G."/>
            <person name="Yan M."/>
            <person name="Ng V."/>
            <person name="Cullen D."/>
            <person name="Martin F."/>
            <person name="Rosso M.-N."/>
            <person name="Henrissat B."/>
            <person name="Hibbett D."/>
            <person name="Martinez A.T."/>
            <person name="Grigoriev I.V."/>
        </authorList>
    </citation>
    <scope>NUCLEOTIDE SEQUENCE</scope>
    <source>
        <strain evidence="4">CBS 247.69</strain>
    </source>
</reference>
<feature type="region of interest" description="Disordered" evidence="2">
    <location>
        <begin position="328"/>
        <end position="370"/>
    </location>
</feature>
<gene>
    <name evidence="4" type="ORF">BDZ94DRAFT_1307841</name>
</gene>
<sequence length="370" mass="42053">MPDIPLDVSFAPELVEFWGKRYKEVKDEIEQLKKSHIEELEGERRAKERLQAENILRLLQDPGNGTINPADTLLTQPPASNNEERELSQKLILAEKETELLRARLSTAEALNNLHQMQLENFYSQTIALAREVEQNRMSIIMRKFPPTKFVDDTFQPQQFGLATNDIQKVLSVLPNNYKSRKVFSSRIVSRATSGYWFYPNFTFPAVSLELVTEISAHKWAYMDSYVSDLLPGYEMKLAEWMTLDEATKLTICTRIANQGLPPDHPVTYPIQFNIKRQYETGERLIPCFSLRCVGFDMNFHYSLDLAVEQARPTVSKVISLQTESDPNLDSDLNVSSSAVAGGKRQRPNSAKSSKTSTETSTPGKKAKIL</sequence>
<dbReference type="OrthoDB" id="3214033at2759"/>
<dbReference type="Proteomes" id="UP000807353">
    <property type="component" value="Unassembled WGS sequence"/>
</dbReference>
<dbReference type="AlphaFoldDB" id="A0A9P6CJR6"/>
<evidence type="ECO:0000256" key="1">
    <source>
        <dbReference type="SAM" id="Coils"/>
    </source>
</evidence>
<feature type="compositionally biased region" description="Low complexity" evidence="2">
    <location>
        <begin position="352"/>
        <end position="364"/>
    </location>
</feature>
<feature type="compositionally biased region" description="Polar residues" evidence="2">
    <location>
        <begin position="63"/>
        <end position="81"/>
    </location>
</feature>
<keyword evidence="5" id="KW-1185">Reference proteome</keyword>
<organism evidence="4 5">
    <name type="scientific">Collybia nuda</name>
    <dbReference type="NCBI Taxonomy" id="64659"/>
    <lineage>
        <taxon>Eukaryota</taxon>
        <taxon>Fungi</taxon>
        <taxon>Dikarya</taxon>
        <taxon>Basidiomycota</taxon>
        <taxon>Agaricomycotina</taxon>
        <taxon>Agaricomycetes</taxon>
        <taxon>Agaricomycetidae</taxon>
        <taxon>Agaricales</taxon>
        <taxon>Tricholomatineae</taxon>
        <taxon>Clitocybaceae</taxon>
        <taxon>Collybia</taxon>
    </lineage>
</organism>
<dbReference type="EMBL" id="MU150253">
    <property type="protein sequence ID" value="KAF9464605.1"/>
    <property type="molecule type" value="Genomic_DNA"/>
</dbReference>
<dbReference type="InterPro" id="IPR046520">
    <property type="entry name" value="DUF6697"/>
</dbReference>
<evidence type="ECO:0000256" key="2">
    <source>
        <dbReference type="SAM" id="MobiDB-lite"/>
    </source>
</evidence>
<keyword evidence="1" id="KW-0175">Coiled coil</keyword>
<evidence type="ECO:0000313" key="5">
    <source>
        <dbReference type="Proteomes" id="UP000807353"/>
    </source>
</evidence>
<accession>A0A9P6CJR6</accession>
<comment type="caution">
    <text evidence="4">The sequence shown here is derived from an EMBL/GenBank/DDBJ whole genome shotgun (WGS) entry which is preliminary data.</text>
</comment>
<feature type="region of interest" description="Disordered" evidence="2">
    <location>
        <begin position="61"/>
        <end position="85"/>
    </location>
</feature>